<dbReference type="InterPro" id="IPR046193">
    <property type="entry name" value="DUF6221"/>
</dbReference>
<sequence>MDDWVAFLSARLAEDADLATACGCDGEWAAHGHTVDFCVTDLPGFVPRFAEHVTRHDPARVLREVAAKRRVLKRHAPGPRGACRADGSRWPCAEIRDLAAPFADHPDFPRRY</sequence>
<dbReference type="Proteomes" id="UP001165042">
    <property type="component" value="Unassembled WGS sequence"/>
</dbReference>
<comment type="caution">
    <text evidence="1">The sequence shown here is derived from an EMBL/GenBank/DDBJ whole genome shotgun (WGS) entry which is preliminary data.</text>
</comment>
<proteinExistence type="predicted"/>
<evidence type="ECO:0000313" key="1">
    <source>
        <dbReference type="EMBL" id="GLW90853.1"/>
    </source>
</evidence>
<name>A0A9W6QM62_9PSEU</name>
<keyword evidence="2" id="KW-1185">Reference proteome</keyword>
<dbReference type="RefSeq" id="WP_285609282.1">
    <property type="nucleotide sequence ID" value="NZ_BSSD01000002.1"/>
</dbReference>
<gene>
    <name evidence="1" type="ORF">Aglo03_16690</name>
</gene>
<reference evidence="1" key="1">
    <citation type="submission" date="2023-02" db="EMBL/GenBank/DDBJ databases">
        <title>Actinokineospora globicatena NBRC 15670.</title>
        <authorList>
            <person name="Ichikawa N."/>
            <person name="Sato H."/>
            <person name="Tonouchi N."/>
        </authorList>
    </citation>
    <scope>NUCLEOTIDE SEQUENCE</scope>
    <source>
        <strain evidence="1">NBRC 15670</strain>
    </source>
</reference>
<accession>A0A9W6QM62</accession>
<protein>
    <submittedName>
        <fullName evidence="1">Uncharacterized protein</fullName>
    </submittedName>
</protein>
<organism evidence="1 2">
    <name type="scientific">Actinokineospora globicatena</name>
    <dbReference type="NCBI Taxonomy" id="103729"/>
    <lineage>
        <taxon>Bacteria</taxon>
        <taxon>Bacillati</taxon>
        <taxon>Actinomycetota</taxon>
        <taxon>Actinomycetes</taxon>
        <taxon>Pseudonocardiales</taxon>
        <taxon>Pseudonocardiaceae</taxon>
        <taxon>Actinokineospora</taxon>
    </lineage>
</organism>
<dbReference type="Pfam" id="PF19730">
    <property type="entry name" value="DUF6221"/>
    <property type="match status" value="1"/>
</dbReference>
<dbReference type="AlphaFoldDB" id="A0A9W6QM62"/>
<dbReference type="EMBL" id="BSSD01000002">
    <property type="protein sequence ID" value="GLW90853.1"/>
    <property type="molecule type" value="Genomic_DNA"/>
</dbReference>
<evidence type="ECO:0000313" key="2">
    <source>
        <dbReference type="Proteomes" id="UP001165042"/>
    </source>
</evidence>